<protein>
    <submittedName>
        <fullName evidence="1">Uncharacterized protein</fullName>
    </submittedName>
</protein>
<evidence type="ECO:0000313" key="1">
    <source>
        <dbReference type="EMBL" id="EOA58760.1"/>
    </source>
</evidence>
<reference evidence="1 2" key="1">
    <citation type="submission" date="2013-04" db="EMBL/GenBank/DDBJ databases">
        <title>The Genome Sequence of Bacteroides massiliensis DSM 17679.</title>
        <authorList>
            <consortium name="The Broad Institute Genomics Platform"/>
            <person name="Earl A."/>
            <person name="Ward D."/>
            <person name="Feldgarden M."/>
            <person name="Gevers D."/>
            <person name="Martens E."/>
            <person name="Fenner L."/>
            <person name="Roux V."/>
            <person name="Mallet M.N."/>
            <person name="Raoult D."/>
            <person name="Walker B."/>
            <person name="Young S."/>
            <person name="Zeng Q."/>
            <person name="Gargeya S."/>
            <person name="Fitzgerald M."/>
            <person name="Haas B."/>
            <person name="Abouelleil A."/>
            <person name="Allen A.W."/>
            <person name="Alvarado L."/>
            <person name="Arachchi H.M."/>
            <person name="Berlin A.M."/>
            <person name="Chapman S.B."/>
            <person name="Gainer-Dewar J."/>
            <person name="Goldberg J."/>
            <person name="Griggs A."/>
            <person name="Gujja S."/>
            <person name="Hansen M."/>
            <person name="Howarth C."/>
            <person name="Imamovic A."/>
            <person name="Ireland A."/>
            <person name="Larimer J."/>
            <person name="McCowan C."/>
            <person name="Murphy C."/>
            <person name="Pearson M."/>
            <person name="Poon T.W."/>
            <person name="Priest M."/>
            <person name="Roberts A."/>
            <person name="Saif S."/>
            <person name="Shea T."/>
            <person name="Sisk P."/>
            <person name="Sykes S."/>
            <person name="Wortman J."/>
            <person name="Nusbaum C."/>
            <person name="Birren B."/>
        </authorList>
    </citation>
    <scope>NUCLEOTIDE SEQUENCE [LARGE SCALE GENOMIC DNA]</scope>
    <source>
        <strain evidence="2">B84634 / Timone 84634 / DSM 17679 / JCM 13223</strain>
    </source>
</reference>
<dbReference type="Proteomes" id="UP000017831">
    <property type="component" value="Unassembled WGS sequence"/>
</dbReference>
<sequence>MKTDSTTRGLTQKLSKQVIAVNEIVSHALSMLLGENERKVFLAFANQTDIYTIARLMSVNESTVLVILESAITKLNKQFHSWIHNLASKYEDSCYRNQLLTAQLERYTKVVDLYKQIVKVYKDQKRCDEERIKTFQSIFEQMEKIWGGQEHTNPFFPTEWMSALTNKLVAMKSHVIHFFHPAKDKVNSPANKQDQKKS</sequence>
<comment type="caution">
    <text evidence="1">The sequence shown here is derived from an EMBL/GenBank/DDBJ whole genome shotgun (WGS) entry which is preliminary data.</text>
</comment>
<dbReference type="AlphaFoldDB" id="U6RQL0"/>
<proteinExistence type="predicted"/>
<organism evidence="1 2">
    <name type="scientific">Phocaeicola massiliensis B84634 = Timone 84634 = DSM 17679 = JCM 13223</name>
    <dbReference type="NCBI Taxonomy" id="1121098"/>
    <lineage>
        <taxon>Bacteria</taxon>
        <taxon>Pseudomonadati</taxon>
        <taxon>Bacteroidota</taxon>
        <taxon>Bacteroidia</taxon>
        <taxon>Bacteroidales</taxon>
        <taxon>Bacteroidaceae</taxon>
        <taxon>Phocaeicola</taxon>
    </lineage>
</organism>
<dbReference type="STRING" id="1121098.HMPREF1534_00046"/>
<dbReference type="GO" id="GO:0003677">
    <property type="term" value="F:DNA binding"/>
    <property type="evidence" value="ECO:0007669"/>
    <property type="project" value="InterPro"/>
</dbReference>
<dbReference type="RefSeq" id="WP_005935498.1">
    <property type="nucleotide sequence ID" value="NZ_KB890329.1"/>
</dbReference>
<accession>U6RQL0</accession>
<name>U6RQL0_9BACT</name>
<dbReference type="EMBL" id="AQHY01000001">
    <property type="protein sequence ID" value="EOA58760.1"/>
    <property type="molecule type" value="Genomic_DNA"/>
</dbReference>
<dbReference type="PATRIC" id="fig|1121098.3.peg.48"/>
<keyword evidence="2" id="KW-1185">Reference proteome</keyword>
<dbReference type="SUPFAM" id="SSF46894">
    <property type="entry name" value="C-terminal effector domain of the bipartite response regulators"/>
    <property type="match status" value="1"/>
</dbReference>
<dbReference type="HOGENOM" id="CLU_1375814_0_0_10"/>
<dbReference type="InterPro" id="IPR016032">
    <property type="entry name" value="Sig_transdc_resp-reg_C-effctor"/>
</dbReference>
<dbReference type="Gene3D" id="1.20.120.900">
    <property type="entry name" value="Pex19, mPTS binding domain"/>
    <property type="match status" value="1"/>
</dbReference>
<evidence type="ECO:0000313" key="2">
    <source>
        <dbReference type="Proteomes" id="UP000017831"/>
    </source>
</evidence>
<dbReference type="InterPro" id="IPR038322">
    <property type="entry name" value="Pex19_C_sf"/>
</dbReference>
<dbReference type="GeneID" id="60063867"/>
<gene>
    <name evidence="1" type="ORF">HMPREF1534_00046</name>
</gene>
<dbReference type="GO" id="GO:0006355">
    <property type="term" value="P:regulation of DNA-templated transcription"/>
    <property type="evidence" value="ECO:0007669"/>
    <property type="project" value="InterPro"/>
</dbReference>